<reference evidence="1 2" key="1">
    <citation type="submission" date="2015-02" db="EMBL/GenBank/DDBJ databases">
        <title>Single-cell genomics of uncultivated deep-branching MTB reveals a conserved set of magnetosome genes.</title>
        <authorList>
            <person name="Kolinko S."/>
            <person name="Richter M."/>
            <person name="Glockner F.O."/>
            <person name="Brachmann A."/>
            <person name="Schuler D."/>
        </authorList>
    </citation>
    <scope>NUCLEOTIDE SEQUENCE [LARGE SCALE GENOMIC DNA]</scope>
    <source>
        <strain evidence="1">TM-1</strain>
    </source>
</reference>
<name>A0A0F3GLK7_9BACT</name>
<proteinExistence type="predicted"/>
<sequence>MRHRVYMRDWYFNAGIVGFLTIVADGRSLDKLEHLHVGENFIEFDDAIFDGFGDKFVKHAFLKFFSRQAYYHRFKKQKETQGKKKQMTKKQIAKSLDDLEKNPYLNFLSLLGCLTDNIETHGDYMAFLDSTAGKIKGLTKHAIFQELNKTTDGRHSVQSFVLSKLKGLISYKKGACAHDKVVGYIQDLKQEGSSKTIKNNDLCVSCQVKKAEYEFSNAISNIIGFNKDNSNWIWGFKAQNVKVCPLCALIYNSAFESLIYVLKRVDSEYLNYFYFVNQNADLQTLYDSTVSFNTQLDIIADGTNVVIAMIKETVRHIRTRQFNDTSGNINFIEVSDNPIAGGQSTKGYNTYNYNISVDIARFLDEQFTGDKIPKGFYKIKKTFYSIEEELLLYAINRQIGYATIGKYFSYYLDKSGKYNLGKVTNYIISYIQTTRGQKDMDNSQKIVKKGYRSGITLREKLHGRKKDNQINGIAYGFLNDLKLADREKFLDKYMRVMMSNDLSLAFGQDEMLNDDSFMQFGYSFLNGLLASKKDDNTDNSVQGG</sequence>
<dbReference type="InterPro" id="IPR010180">
    <property type="entry name" value="CRISPR-assoc_prot_CXXC-CXXC"/>
</dbReference>
<organism evidence="1 2">
    <name type="scientific">Candidatus Magnetobacterium bavaricum</name>
    <dbReference type="NCBI Taxonomy" id="29290"/>
    <lineage>
        <taxon>Bacteria</taxon>
        <taxon>Pseudomonadati</taxon>
        <taxon>Nitrospirota</taxon>
        <taxon>Thermodesulfovibrionia</taxon>
        <taxon>Thermodesulfovibrionales</taxon>
        <taxon>Candidatus Magnetobacteriaceae</taxon>
        <taxon>Candidatus Magnetobacterium</taxon>
    </lineage>
</organism>
<evidence type="ECO:0000313" key="2">
    <source>
        <dbReference type="Proteomes" id="UP000033423"/>
    </source>
</evidence>
<dbReference type="Proteomes" id="UP000033423">
    <property type="component" value="Unassembled WGS sequence"/>
</dbReference>
<keyword evidence="2" id="KW-1185">Reference proteome</keyword>
<evidence type="ECO:0000313" key="1">
    <source>
        <dbReference type="EMBL" id="KJU82839.1"/>
    </source>
</evidence>
<protein>
    <submittedName>
        <fullName evidence="1">CRISPR-associated protein Cst1</fullName>
    </submittedName>
</protein>
<dbReference type="EMBL" id="LACI01002149">
    <property type="protein sequence ID" value="KJU82839.1"/>
    <property type="molecule type" value="Genomic_DNA"/>
</dbReference>
<dbReference type="AlphaFoldDB" id="A0A0F3GLK7"/>
<dbReference type="NCBIfam" id="TIGR01908">
    <property type="entry name" value="cas_CXXC_CXXC"/>
    <property type="match status" value="1"/>
</dbReference>
<comment type="caution">
    <text evidence="1">The sequence shown here is derived from an EMBL/GenBank/DDBJ whole genome shotgun (WGS) entry which is preliminary data.</text>
</comment>
<gene>
    <name evidence="1" type="ORF">MBAV_004970</name>
</gene>
<accession>A0A0F3GLK7</accession>